<accession>A0A0C2J7L2</accession>
<keyword evidence="2" id="KW-1185">Reference proteome</keyword>
<evidence type="ECO:0000313" key="1">
    <source>
        <dbReference type="EMBL" id="KII73799.1"/>
    </source>
</evidence>
<sequence length="140" mass="16543">MGYGDKNEEILISRFISWLIDLPLKNELIRKSLNELSVERSIICYNPRRHRHTSREYRAGQQGLTVNRQPFHRYTVACKPGKTSYRKRKRIDFLKDFHLDIQLSSLYLENRTTGDLITVTQKESRSQTSIMTTQPNERSI</sequence>
<reference evidence="1 2" key="1">
    <citation type="journal article" date="2014" name="Genome Biol. Evol.">
        <title>The genome of the myxosporean Thelohanellus kitauei shows adaptations to nutrient acquisition within its fish host.</title>
        <authorList>
            <person name="Yang Y."/>
            <person name="Xiong J."/>
            <person name="Zhou Z."/>
            <person name="Huo F."/>
            <person name="Miao W."/>
            <person name="Ran C."/>
            <person name="Liu Y."/>
            <person name="Zhang J."/>
            <person name="Feng J."/>
            <person name="Wang M."/>
            <person name="Wang M."/>
            <person name="Wang L."/>
            <person name="Yao B."/>
        </authorList>
    </citation>
    <scope>NUCLEOTIDE SEQUENCE [LARGE SCALE GENOMIC DNA]</scope>
    <source>
        <strain evidence="1">Wuqing</strain>
    </source>
</reference>
<comment type="caution">
    <text evidence="1">The sequence shown here is derived from an EMBL/GenBank/DDBJ whole genome shotgun (WGS) entry which is preliminary data.</text>
</comment>
<proteinExistence type="predicted"/>
<dbReference type="EMBL" id="JWZT01000655">
    <property type="protein sequence ID" value="KII73799.1"/>
    <property type="molecule type" value="Genomic_DNA"/>
</dbReference>
<gene>
    <name evidence="1" type="ORF">RF11_05667</name>
</gene>
<organism evidence="1 2">
    <name type="scientific">Thelohanellus kitauei</name>
    <name type="common">Myxosporean</name>
    <dbReference type="NCBI Taxonomy" id="669202"/>
    <lineage>
        <taxon>Eukaryota</taxon>
        <taxon>Metazoa</taxon>
        <taxon>Cnidaria</taxon>
        <taxon>Myxozoa</taxon>
        <taxon>Myxosporea</taxon>
        <taxon>Bivalvulida</taxon>
        <taxon>Platysporina</taxon>
        <taxon>Myxobolidae</taxon>
        <taxon>Thelohanellus</taxon>
    </lineage>
</organism>
<name>A0A0C2J7L2_THEKT</name>
<evidence type="ECO:0000313" key="2">
    <source>
        <dbReference type="Proteomes" id="UP000031668"/>
    </source>
</evidence>
<dbReference type="Proteomes" id="UP000031668">
    <property type="component" value="Unassembled WGS sequence"/>
</dbReference>
<dbReference type="AlphaFoldDB" id="A0A0C2J7L2"/>
<protein>
    <submittedName>
        <fullName evidence="1">Uncharacterized protein</fullName>
    </submittedName>
</protein>